<keyword evidence="8" id="KW-1185">Reference proteome</keyword>
<feature type="compositionally biased region" description="Polar residues" evidence="5">
    <location>
        <begin position="379"/>
        <end position="388"/>
    </location>
</feature>
<feature type="region of interest" description="Disordered" evidence="5">
    <location>
        <begin position="348"/>
        <end position="388"/>
    </location>
</feature>
<accession>A0A5J9WU71</accession>
<dbReference type="Pfam" id="PF23004">
    <property type="entry name" value="PHDvar_NSD"/>
    <property type="match status" value="1"/>
</dbReference>
<evidence type="ECO:0000256" key="1">
    <source>
        <dbReference type="ARBA" id="ARBA00022723"/>
    </source>
</evidence>
<reference evidence="7 8" key="1">
    <citation type="journal article" date="2019" name="Sci. Rep.">
        <title>A high-quality genome of Eragrostis curvula grass provides insights into Poaceae evolution and supports new strategies to enhance forage quality.</title>
        <authorList>
            <person name="Carballo J."/>
            <person name="Santos B.A.C.M."/>
            <person name="Zappacosta D."/>
            <person name="Garbus I."/>
            <person name="Selva J.P."/>
            <person name="Gallo C.A."/>
            <person name="Diaz A."/>
            <person name="Albertini E."/>
            <person name="Caccamo M."/>
            <person name="Echenique V."/>
        </authorList>
    </citation>
    <scope>NUCLEOTIDE SEQUENCE [LARGE SCALE GENOMIC DNA]</scope>
    <source>
        <strain evidence="8">cv. Victoria</strain>
        <tissue evidence="7">Leaf</tissue>
    </source>
</reference>
<evidence type="ECO:0000256" key="5">
    <source>
        <dbReference type="SAM" id="MobiDB-lite"/>
    </source>
</evidence>
<keyword evidence="3" id="KW-0863">Zinc-finger</keyword>
<protein>
    <recommendedName>
        <fullName evidence="6">Zinc finger PHD-type domain-containing protein</fullName>
    </recommendedName>
</protein>
<feature type="domain" description="Zinc finger PHD-type" evidence="6">
    <location>
        <begin position="247"/>
        <end position="322"/>
    </location>
</feature>
<evidence type="ECO:0000256" key="4">
    <source>
        <dbReference type="ARBA" id="ARBA00022833"/>
    </source>
</evidence>
<dbReference type="GO" id="GO:0006338">
    <property type="term" value="P:chromatin remodeling"/>
    <property type="evidence" value="ECO:0007669"/>
    <property type="project" value="UniProtKB-ARBA"/>
</dbReference>
<dbReference type="CDD" id="cd15565">
    <property type="entry name" value="PHD2_NSD"/>
    <property type="match status" value="1"/>
</dbReference>
<keyword evidence="1" id="KW-0479">Metal-binding</keyword>
<dbReference type="InterPro" id="IPR055198">
    <property type="entry name" value="NSD_PHD"/>
</dbReference>
<dbReference type="InterPro" id="IPR055197">
    <property type="entry name" value="PHDvar_NSD"/>
</dbReference>
<evidence type="ECO:0000313" key="8">
    <source>
        <dbReference type="Proteomes" id="UP000324897"/>
    </source>
</evidence>
<evidence type="ECO:0000313" key="7">
    <source>
        <dbReference type="EMBL" id="TVU51437.1"/>
    </source>
</evidence>
<dbReference type="CDD" id="cd15566">
    <property type="entry name" value="PHD3_NSD"/>
    <property type="match status" value="1"/>
</dbReference>
<organism evidence="7 8">
    <name type="scientific">Eragrostis curvula</name>
    <name type="common">weeping love grass</name>
    <dbReference type="NCBI Taxonomy" id="38414"/>
    <lineage>
        <taxon>Eukaryota</taxon>
        <taxon>Viridiplantae</taxon>
        <taxon>Streptophyta</taxon>
        <taxon>Embryophyta</taxon>
        <taxon>Tracheophyta</taxon>
        <taxon>Spermatophyta</taxon>
        <taxon>Magnoliopsida</taxon>
        <taxon>Liliopsida</taxon>
        <taxon>Poales</taxon>
        <taxon>Poaceae</taxon>
        <taxon>PACMAD clade</taxon>
        <taxon>Chloridoideae</taxon>
        <taxon>Eragrostideae</taxon>
        <taxon>Eragrostidinae</taxon>
        <taxon>Eragrostis</taxon>
    </lineage>
</organism>
<keyword evidence="4" id="KW-0862">Zinc</keyword>
<feature type="domain" description="Zinc finger PHD-type" evidence="6">
    <location>
        <begin position="120"/>
        <end position="175"/>
    </location>
</feature>
<dbReference type="Proteomes" id="UP000324897">
    <property type="component" value="Chromosome 6"/>
</dbReference>
<dbReference type="InterPro" id="IPR013083">
    <property type="entry name" value="Znf_RING/FYVE/PHD"/>
</dbReference>
<dbReference type="Gene3D" id="3.30.40.10">
    <property type="entry name" value="Zinc/RING finger domain, C3HC4 (zinc finger)"/>
    <property type="match status" value="2"/>
</dbReference>
<dbReference type="GO" id="GO:0008270">
    <property type="term" value="F:zinc ion binding"/>
    <property type="evidence" value="ECO:0007669"/>
    <property type="project" value="UniProtKB-KW"/>
</dbReference>
<gene>
    <name evidence="7" type="ORF">EJB05_02868</name>
</gene>
<dbReference type="PANTHER" id="PTHR46235:SF8">
    <property type="entry name" value="ZINC FINGER PHD-TYPE DOMAIN-CONTAINING PROTEIN"/>
    <property type="match status" value="1"/>
</dbReference>
<evidence type="ECO:0000259" key="6">
    <source>
        <dbReference type="SMART" id="SM00249"/>
    </source>
</evidence>
<evidence type="ECO:0000256" key="3">
    <source>
        <dbReference type="ARBA" id="ARBA00022771"/>
    </source>
</evidence>
<dbReference type="Gramene" id="TVU51437">
    <property type="protein sequence ID" value="TVU51437"/>
    <property type="gene ID" value="EJB05_02868"/>
</dbReference>
<name>A0A5J9WU71_9POAL</name>
<sequence length="411" mass="45864">MTQTLDVGRRGSNFPQVALLRASASASSASTASDVRASYAAGSQEPLPSSSILVAPRSFLTGLDWSLPSLPNRKSQSDSWREVMARKKITPEERRRMERVKKIKEKAKNREIPIQKADDLCAICDEGGAVTYCDGGCQRCFHLKEPKCRLILGLDIEQAKIYDDKKRDFICKNCKYKEHQCFACGKLGSSDLSSGAKVFRCKHNDCVRFYHPKCVAKLLYPVSEAEASRFELQIAAGEEFNCPVHECNVCKGGEEKDDKNMQFAVCRRCPTAYHRKCLPSDILFEPKEGRNGHVQRAWEELVDSDGDVFRLDPIVIYCTKHEIVTELGTPKLNHIIFPKKIREPKVLVAPPNEEDIRADDELPIHPSSEPSQSPPPSSDQNKCSCSSPLDSFAPSSLFPHPHPGSGGWLDD</sequence>
<feature type="domain" description="Zinc finger PHD-type" evidence="6">
    <location>
        <begin position="180"/>
        <end position="246"/>
    </location>
</feature>
<dbReference type="InterPro" id="IPR001965">
    <property type="entry name" value="Znf_PHD"/>
</dbReference>
<dbReference type="Pfam" id="PF22908">
    <property type="entry name" value="PHD_NSD"/>
    <property type="match status" value="1"/>
</dbReference>
<comment type="caution">
    <text evidence="7">The sequence shown here is derived from an EMBL/GenBank/DDBJ whole genome shotgun (WGS) entry which is preliminary data.</text>
</comment>
<proteinExistence type="predicted"/>
<dbReference type="PANTHER" id="PTHR46235">
    <property type="entry name" value="PHD FINGER-CONTAINING PROTEIN DDB_G0268158"/>
    <property type="match status" value="1"/>
</dbReference>
<dbReference type="SMART" id="SM00249">
    <property type="entry name" value="PHD"/>
    <property type="match status" value="3"/>
</dbReference>
<evidence type="ECO:0000256" key="2">
    <source>
        <dbReference type="ARBA" id="ARBA00022737"/>
    </source>
</evidence>
<feature type="non-terminal residue" evidence="7">
    <location>
        <position position="1"/>
    </location>
</feature>
<dbReference type="AlphaFoldDB" id="A0A5J9WU71"/>
<dbReference type="EMBL" id="RWGY01000002">
    <property type="protein sequence ID" value="TVU51437.1"/>
    <property type="molecule type" value="Genomic_DNA"/>
</dbReference>
<keyword evidence="2" id="KW-0677">Repeat</keyword>
<dbReference type="OrthoDB" id="21264at2759"/>